<sequence>MPPPVVDRAATSEIPPPSDEALKMQIASPLHPDADSGISTPRSAFQISRSRCIRTKKKLRSDEPSPQTTLNPPLLTPPPTRFKIRMRYKDTTRERGDGEE</sequence>
<feature type="compositionally biased region" description="Polar residues" evidence="1">
    <location>
        <begin position="37"/>
        <end position="49"/>
    </location>
</feature>
<dbReference type="Proteomes" id="UP000187203">
    <property type="component" value="Unassembled WGS sequence"/>
</dbReference>
<proteinExistence type="predicted"/>
<dbReference type="EMBL" id="AWUE01020967">
    <property type="protein sequence ID" value="OMO64398.1"/>
    <property type="molecule type" value="Genomic_DNA"/>
</dbReference>
<feature type="region of interest" description="Disordered" evidence="1">
    <location>
        <begin position="27"/>
        <end position="100"/>
    </location>
</feature>
<feature type="compositionally biased region" description="Basic and acidic residues" evidence="1">
    <location>
        <begin position="87"/>
        <end position="100"/>
    </location>
</feature>
<keyword evidence="3" id="KW-1185">Reference proteome</keyword>
<reference evidence="3" key="1">
    <citation type="submission" date="2013-09" db="EMBL/GenBank/DDBJ databases">
        <title>Corchorus olitorius genome sequencing.</title>
        <authorList>
            <person name="Alam M."/>
            <person name="Haque M.S."/>
            <person name="Islam M.S."/>
            <person name="Emdad E.M."/>
            <person name="Islam M.M."/>
            <person name="Ahmed B."/>
            <person name="Halim A."/>
            <person name="Hossen Q.M.M."/>
            <person name="Hossain M.Z."/>
            <person name="Ahmed R."/>
            <person name="Khan M.M."/>
            <person name="Islam R."/>
            <person name="Rashid M.M."/>
            <person name="Khan S.A."/>
            <person name="Rahman M.S."/>
            <person name="Alam M."/>
            <person name="Yahiya A.S."/>
            <person name="Khan M.S."/>
            <person name="Azam M.S."/>
            <person name="Haque T."/>
            <person name="Lashkar M.Z.H."/>
            <person name="Akhand A.I."/>
            <person name="Morshed G."/>
            <person name="Roy S."/>
            <person name="Uddin K.S."/>
            <person name="Rabeya T."/>
            <person name="Hossain A.S."/>
            <person name="Chowdhury A."/>
            <person name="Snigdha A.R."/>
            <person name="Mortoza M.S."/>
            <person name="Matin S.A."/>
            <person name="Hoque S.M.E."/>
            <person name="Islam M.K."/>
            <person name="Roy D.K."/>
            <person name="Haider R."/>
            <person name="Moosa M.M."/>
            <person name="Elias S.M."/>
            <person name="Hasan A.M."/>
            <person name="Jahan S."/>
            <person name="Shafiuddin M."/>
            <person name="Mahmood N."/>
            <person name="Shommy N.S."/>
        </authorList>
    </citation>
    <scope>NUCLEOTIDE SEQUENCE [LARGE SCALE GENOMIC DNA]</scope>
    <source>
        <strain evidence="3">cv. O-4</strain>
    </source>
</reference>
<gene>
    <name evidence="2" type="ORF">COLO4_32059</name>
</gene>
<name>A0A1R3H202_9ROSI</name>
<protein>
    <submittedName>
        <fullName evidence="2">Poly(ADP-ribose) glycohydrolase 1</fullName>
    </submittedName>
</protein>
<accession>A0A1R3H202</accession>
<evidence type="ECO:0000313" key="2">
    <source>
        <dbReference type="EMBL" id="OMO64398.1"/>
    </source>
</evidence>
<evidence type="ECO:0000256" key="1">
    <source>
        <dbReference type="SAM" id="MobiDB-lite"/>
    </source>
</evidence>
<feature type="compositionally biased region" description="Low complexity" evidence="1">
    <location>
        <begin position="64"/>
        <end position="73"/>
    </location>
</feature>
<comment type="caution">
    <text evidence="2">The sequence shown here is derived from an EMBL/GenBank/DDBJ whole genome shotgun (WGS) entry which is preliminary data.</text>
</comment>
<evidence type="ECO:0000313" key="3">
    <source>
        <dbReference type="Proteomes" id="UP000187203"/>
    </source>
</evidence>
<organism evidence="2 3">
    <name type="scientific">Corchorus olitorius</name>
    <dbReference type="NCBI Taxonomy" id="93759"/>
    <lineage>
        <taxon>Eukaryota</taxon>
        <taxon>Viridiplantae</taxon>
        <taxon>Streptophyta</taxon>
        <taxon>Embryophyta</taxon>
        <taxon>Tracheophyta</taxon>
        <taxon>Spermatophyta</taxon>
        <taxon>Magnoliopsida</taxon>
        <taxon>eudicotyledons</taxon>
        <taxon>Gunneridae</taxon>
        <taxon>Pentapetalae</taxon>
        <taxon>rosids</taxon>
        <taxon>malvids</taxon>
        <taxon>Malvales</taxon>
        <taxon>Malvaceae</taxon>
        <taxon>Grewioideae</taxon>
        <taxon>Apeibeae</taxon>
        <taxon>Corchorus</taxon>
    </lineage>
</organism>
<dbReference type="AlphaFoldDB" id="A0A1R3H202"/>